<dbReference type="InterPro" id="IPR050921">
    <property type="entry name" value="T4SS_GSP_E_ATPase"/>
</dbReference>
<dbReference type="EMBL" id="VOTZ01000013">
    <property type="protein sequence ID" value="MCQ1538742.1"/>
    <property type="molecule type" value="Genomic_DNA"/>
</dbReference>
<dbReference type="CDD" id="cd01130">
    <property type="entry name" value="VirB11-like_ATPase"/>
    <property type="match status" value="1"/>
</dbReference>
<sequence length="652" mass="73825">MLPSDGIPPSFGGGEDDTADPESVSVVREESLETPLQDEAEISPTEERLLADESESPVADFGIDLTKPDDDTLDRPVPSISDLDDKRVPDTSAYPVEAVSSHEQSVLPFETKDPVSAAPPKDQVPERRSLLSVFRKKEADLVVPEYNFETADPLVSPSLAENEEEVDSYWIEKGFSLVLITYNRVTRLKEYHLFEPVLTRFEYELLERLYEDLRDILILTDSEIREKPELLLFRKAEALISQYGLNLAPETMYKLRYYLKRNFLGWSRIDPLMKDLEIEDISCDGHGIPLFLYHRQHRNIRTNIQFPEQQLNSLAISLAQRSGKHISIGNPILDATLPDGSRLQLTLGTEVTSRGSSFTIRKFRPEPFTPIELMEKGTFNVDQLVYFWLAIENNKSLIFIGGTASGKTSSLNAMSLFIPPLAKVVSIEDTREIMLYRENWIASVTRESLTAEGSRSISMFDLLKAGMRQRPEYIIVGEVRGPEAQTLFQAMNTGHTTYSTMHAGGVDATIHRLESEPLNVPRNMLQALNIISFQSMIFRGSERVRRCQEVVEITGIEPNSGNILVNNVFEYDPISDEMRYSGRSHVYSAIAANRGWSREELQAEVGKRRQVILALHEQDIRDFKSVSEIFSIFAITPDVIFEHIDDLSQVLS</sequence>
<accession>A0ABD4TKD1</accession>
<reference evidence="5 6" key="1">
    <citation type="submission" date="2019-08" db="EMBL/GenBank/DDBJ databases">
        <authorList>
            <person name="Chen S.-C."/>
            <person name="Lai M.-C."/>
            <person name="You Y.-T."/>
        </authorList>
    </citation>
    <scope>NUCLEOTIDE SEQUENCE [LARGE SCALE GENOMIC DNA]</scope>
    <source>
        <strain evidence="5 6">P2F9704a</strain>
    </source>
</reference>
<comment type="similarity">
    <text evidence="1">Belongs to the GSP E family.</text>
</comment>
<dbReference type="SUPFAM" id="SSF52540">
    <property type="entry name" value="P-loop containing nucleoside triphosphate hydrolases"/>
    <property type="match status" value="1"/>
</dbReference>
<dbReference type="InterPro" id="IPR056570">
    <property type="entry name" value="PilB3-like_N"/>
</dbReference>
<organism evidence="5 6">
    <name type="scientific">Methanocalculus taiwanensis</name>
    <dbReference type="NCBI Taxonomy" id="106207"/>
    <lineage>
        <taxon>Archaea</taxon>
        <taxon>Methanobacteriati</taxon>
        <taxon>Methanobacteriota</taxon>
        <taxon>Stenosarchaea group</taxon>
        <taxon>Methanomicrobia</taxon>
        <taxon>Methanomicrobiales</taxon>
        <taxon>Methanocalculaceae</taxon>
        <taxon>Methanocalculus</taxon>
    </lineage>
</organism>
<name>A0ABD4TKD1_9EURY</name>
<dbReference type="Proteomes" id="UP001524383">
    <property type="component" value="Unassembled WGS sequence"/>
</dbReference>
<evidence type="ECO:0000313" key="6">
    <source>
        <dbReference type="Proteomes" id="UP001524383"/>
    </source>
</evidence>
<feature type="domain" description="PilB3-like N-terminal" evidence="4">
    <location>
        <begin position="132"/>
        <end position="196"/>
    </location>
</feature>
<dbReference type="PANTHER" id="PTHR30486">
    <property type="entry name" value="TWITCHING MOTILITY PROTEIN PILT"/>
    <property type="match status" value="1"/>
</dbReference>
<dbReference type="InterPro" id="IPR001482">
    <property type="entry name" value="T2SS/T4SS_dom"/>
</dbReference>
<dbReference type="AlphaFoldDB" id="A0ABD4TKD1"/>
<evidence type="ECO:0000259" key="3">
    <source>
        <dbReference type="Pfam" id="PF00437"/>
    </source>
</evidence>
<dbReference type="InterPro" id="IPR027417">
    <property type="entry name" value="P-loop_NTPase"/>
</dbReference>
<dbReference type="Pfam" id="PF23990">
    <property type="entry name" value="PilB3_N"/>
    <property type="match status" value="1"/>
</dbReference>
<gene>
    <name evidence="5" type="ORF">FTO68_07065</name>
</gene>
<protein>
    <submittedName>
        <fullName evidence="5">Type II/IV secretion system ATPase subunit</fullName>
    </submittedName>
</protein>
<proteinExistence type="inferred from homology"/>
<dbReference type="Pfam" id="PF00437">
    <property type="entry name" value="T2SSE"/>
    <property type="match status" value="1"/>
</dbReference>
<dbReference type="PANTHER" id="PTHR30486:SF6">
    <property type="entry name" value="TYPE IV PILUS RETRACTATION ATPASE PILT"/>
    <property type="match status" value="1"/>
</dbReference>
<feature type="region of interest" description="Disordered" evidence="2">
    <location>
        <begin position="1"/>
        <end position="89"/>
    </location>
</feature>
<dbReference type="Gene3D" id="3.30.450.380">
    <property type="match status" value="1"/>
</dbReference>
<feature type="domain" description="Bacterial type II secretion system protein E" evidence="3">
    <location>
        <begin position="326"/>
        <end position="554"/>
    </location>
</feature>
<comment type="caution">
    <text evidence="5">The sequence shown here is derived from an EMBL/GenBank/DDBJ whole genome shotgun (WGS) entry which is preliminary data.</text>
</comment>
<keyword evidence="6" id="KW-1185">Reference proteome</keyword>
<evidence type="ECO:0000256" key="2">
    <source>
        <dbReference type="SAM" id="MobiDB-lite"/>
    </source>
</evidence>
<evidence type="ECO:0000313" key="5">
    <source>
        <dbReference type="EMBL" id="MCQ1538742.1"/>
    </source>
</evidence>
<dbReference type="Gene3D" id="3.40.50.300">
    <property type="entry name" value="P-loop containing nucleotide triphosphate hydrolases"/>
    <property type="match status" value="1"/>
</dbReference>
<evidence type="ECO:0000256" key="1">
    <source>
        <dbReference type="ARBA" id="ARBA00006611"/>
    </source>
</evidence>
<evidence type="ECO:0000259" key="4">
    <source>
        <dbReference type="Pfam" id="PF23990"/>
    </source>
</evidence>